<comment type="caution">
    <text evidence="4">The sequence shown here is derived from an EMBL/GenBank/DDBJ whole genome shotgun (WGS) entry which is preliminary data.</text>
</comment>
<dbReference type="RefSeq" id="WP_105338950.1">
    <property type="nucleotide sequence ID" value="NZ_PUHZ01000025.1"/>
</dbReference>
<organism evidence="4 5">
    <name type="scientific">Blastopirellula marina</name>
    <dbReference type="NCBI Taxonomy" id="124"/>
    <lineage>
        <taxon>Bacteria</taxon>
        <taxon>Pseudomonadati</taxon>
        <taxon>Planctomycetota</taxon>
        <taxon>Planctomycetia</taxon>
        <taxon>Pirellulales</taxon>
        <taxon>Pirellulaceae</taxon>
        <taxon>Blastopirellula</taxon>
    </lineage>
</organism>
<feature type="domain" description="Gfo/Idh/MocA-like oxidoreductase N-terminal" evidence="2">
    <location>
        <begin position="52"/>
        <end position="186"/>
    </location>
</feature>
<evidence type="ECO:0000259" key="2">
    <source>
        <dbReference type="Pfam" id="PF01408"/>
    </source>
</evidence>
<dbReference type="InterPro" id="IPR036291">
    <property type="entry name" value="NAD(P)-bd_dom_sf"/>
</dbReference>
<dbReference type="SUPFAM" id="SSF55347">
    <property type="entry name" value="Glyceraldehyde-3-phosphate dehydrogenase-like, C-terminal domain"/>
    <property type="match status" value="1"/>
</dbReference>
<dbReference type="PROSITE" id="PS51318">
    <property type="entry name" value="TAT"/>
    <property type="match status" value="1"/>
</dbReference>
<sequence length="463" mass="50679">MSNKESKKKPDAAQTSRRDFIKTGSSMLVAGGAIAGSLSIAQSAHAFGSDQIKIGLVGCGGRGTGAADQAMNTEGETKLVAMGDVFEDRLSQSLRSLSSRHAKKVDVPADRQFVGFDAFKKVIDSDIDLVILATSPGFRPLHFETAVNAGKHIFMEKPVGTDAPGIRRVLEANKIAKEKNLAVAVGLQRHHEKAYIETINRLKDGAIGDIIFCRAYWNSGGVWTRNRNASQTELEYQMRNWYYFNWLCGDHIVEQHIHNIDVINWLMDGPPETAEGQGGRQVRKGADHGEIYDHHMIEFTYPNGVKMLSSCRHIPGCWNSVSEHAHGSRGYADISGGKIYDAKGDLAWSYGQGGRNGHQEEHHDLFALLRNGERPNEVEYGAHSTMTAIFGRMATYSGGHGAKGGGRVLNYKDALNSDIALADFDKLTSMEDEAPVKPNPEGAKKQLEQSPYLVPMPGESVTI</sequence>
<reference evidence="4 5" key="1">
    <citation type="submission" date="2018-02" db="EMBL/GenBank/DDBJ databases">
        <title>Comparative genomes isolates from brazilian mangrove.</title>
        <authorList>
            <person name="Araujo J.E."/>
            <person name="Taketani R.G."/>
            <person name="Silva M.C.P."/>
            <person name="Loureco M.V."/>
            <person name="Andreote F.D."/>
        </authorList>
    </citation>
    <scope>NUCLEOTIDE SEQUENCE [LARGE SCALE GENOMIC DNA]</scope>
    <source>
        <strain evidence="4 5">Nap-Phe MGV</strain>
    </source>
</reference>
<gene>
    <name evidence="4" type="ORF">C5Y93_28980</name>
</gene>
<dbReference type="AlphaFoldDB" id="A0A2S8GD60"/>
<dbReference type="Pfam" id="PF01408">
    <property type="entry name" value="GFO_IDH_MocA"/>
    <property type="match status" value="1"/>
</dbReference>
<name>A0A2S8GD60_9BACT</name>
<feature type="domain" description="GFO/IDH/MocA-like oxidoreductase" evidence="3">
    <location>
        <begin position="201"/>
        <end position="311"/>
    </location>
</feature>
<evidence type="ECO:0000256" key="1">
    <source>
        <dbReference type="SAM" id="MobiDB-lite"/>
    </source>
</evidence>
<dbReference type="SUPFAM" id="SSF51735">
    <property type="entry name" value="NAD(P)-binding Rossmann-fold domains"/>
    <property type="match status" value="1"/>
</dbReference>
<dbReference type="GO" id="GO:0000166">
    <property type="term" value="F:nucleotide binding"/>
    <property type="evidence" value="ECO:0007669"/>
    <property type="project" value="InterPro"/>
</dbReference>
<evidence type="ECO:0000313" key="5">
    <source>
        <dbReference type="Proteomes" id="UP000237819"/>
    </source>
</evidence>
<dbReference type="InterPro" id="IPR050463">
    <property type="entry name" value="Gfo/Idh/MocA_oxidrdct_glycsds"/>
</dbReference>
<protein>
    <submittedName>
        <fullName evidence="4">Oxidoreductase</fullName>
    </submittedName>
</protein>
<dbReference type="Gene3D" id="3.40.50.720">
    <property type="entry name" value="NAD(P)-binding Rossmann-like Domain"/>
    <property type="match status" value="1"/>
</dbReference>
<dbReference type="OrthoDB" id="253515at2"/>
<dbReference type="PANTHER" id="PTHR43818:SF5">
    <property type="entry name" value="OXIDOREDUCTASE FAMILY PROTEIN"/>
    <property type="match status" value="1"/>
</dbReference>
<dbReference type="InterPro" id="IPR000683">
    <property type="entry name" value="Gfo/Idh/MocA-like_OxRdtase_N"/>
</dbReference>
<evidence type="ECO:0000313" key="4">
    <source>
        <dbReference type="EMBL" id="PQO42369.1"/>
    </source>
</evidence>
<dbReference type="InterPro" id="IPR055170">
    <property type="entry name" value="GFO_IDH_MocA-like_dom"/>
</dbReference>
<dbReference type="Proteomes" id="UP000237819">
    <property type="component" value="Unassembled WGS sequence"/>
</dbReference>
<dbReference type="Pfam" id="PF22725">
    <property type="entry name" value="GFO_IDH_MocA_C3"/>
    <property type="match status" value="1"/>
</dbReference>
<dbReference type="PANTHER" id="PTHR43818">
    <property type="entry name" value="BCDNA.GH03377"/>
    <property type="match status" value="1"/>
</dbReference>
<dbReference type="EMBL" id="PUHZ01000025">
    <property type="protein sequence ID" value="PQO42369.1"/>
    <property type="molecule type" value="Genomic_DNA"/>
</dbReference>
<accession>A0A2S8GD60</accession>
<dbReference type="Gene3D" id="3.30.360.10">
    <property type="entry name" value="Dihydrodipicolinate Reductase, domain 2"/>
    <property type="match status" value="1"/>
</dbReference>
<proteinExistence type="predicted"/>
<evidence type="ECO:0000259" key="3">
    <source>
        <dbReference type="Pfam" id="PF22725"/>
    </source>
</evidence>
<feature type="region of interest" description="Disordered" evidence="1">
    <location>
        <begin position="432"/>
        <end position="463"/>
    </location>
</feature>
<dbReference type="InterPro" id="IPR006311">
    <property type="entry name" value="TAT_signal"/>
</dbReference>